<organism evidence="2 3">
    <name type="scientific">Meloidogyne hapla</name>
    <name type="common">Root-knot nematode worm</name>
    <dbReference type="NCBI Taxonomy" id="6305"/>
    <lineage>
        <taxon>Eukaryota</taxon>
        <taxon>Metazoa</taxon>
        <taxon>Ecdysozoa</taxon>
        <taxon>Nematoda</taxon>
        <taxon>Chromadorea</taxon>
        <taxon>Rhabditida</taxon>
        <taxon>Tylenchina</taxon>
        <taxon>Tylenchomorpha</taxon>
        <taxon>Tylenchoidea</taxon>
        <taxon>Meloidogynidae</taxon>
        <taxon>Meloidogyninae</taxon>
        <taxon>Meloidogyne</taxon>
    </lineage>
</organism>
<accession>A0A1I8BQ90</accession>
<dbReference type="Proteomes" id="UP000095281">
    <property type="component" value="Unplaced"/>
</dbReference>
<dbReference type="AlphaFoldDB" id="A0A1I8BQ90"/>
<evidence type="ECO:0000313" key="2">
    <source>
        <dbReference type="Proteomes" id="UP000095281"/>
    </source>
</evidence>
<keyword evidence="2" id="KW-1185">Reference proteome</keyword>
<dbReference type="WBParaSite" id="MhA1_Contig448.frz3.gene3">
    <property type="protein sequence ID" value="MhA1_Contig448.frz3.gene3"/>
    <property type="gene ID" value="MhA1_Contig448.frz3.gene3"/>
</dbReference>
<evidence type="ECO:0000313" key="3">
    <source>
        <dbReference type="WBParaSite" id="MhA1_Contig448.frz3.gene3"/>
    </source>
</evidence>
<reference evidence="3" key="1">
    <citation type="submission" date="2016-11" db="UniProtKB">
        <authorList>
            <consortium name="WormBaseParasite"/>
        </authorList>
    </citation>
    <scope>IDENTIFICATION</scope>
</reference>
<feature type="chain" id="PRO_5009316048" evidence="1">
    <location>
        <begin position="21"/>
        <end position="390"/>
    </location>
</feature>
<proteinExistence type="predicted"/>
<protein>
    <submittedName>
        <fullName evidence="3">Uncharacterized protein</fullName>
    </submittedName>
</protein>
<name>A0A1I8BQ90_MELHA</name>
<evidence type="ECO:0000256" key="1">
    <source>
        <dbReference type="SAM" id="SignalP"/>
    </source>
</evidence>
<feature type="signal peptide" evidence="1">
    <location>
        <begin position="1"/>
        <end position="20"/>
    </location>
</feature>
<sequence>MRSSTFFLLIYYFVVVTVTSKDLLKNVEYEEYFTKEKGEIVEMYKDYFEESQEETENENSLKFSIKSFNWNCKYFLEIVTGKNVKIEGNEGNEEPTKAIFVKLMNENEKDKKTKKAEDESKKIENEENYGWNEEFGLVFKEFHENALNLLEELFKNENWSLEKKFSVWKASVRWQNYEKIFKFDEPEEKMHDTHQYKHITKDEILMNIGMFSNRIDKVEENLNSKELDELFIRIKSILYENFGGSNLLYIVQLLFNLAKLFKDKENIYKSLVREGKSEKIIEEVDEEISNVKIDEIKEKVTTDEENVKEETVYSLEPLFEMRRFLGEEHMKFLKTKFEDKNILNKFKKKDGSLYCLYMLLDGYPNLVRMLDEYGLIEIDGKLIYNIIFFY</sequence>
<keyword evidence="1" id="KW-0732">Signal</keyword>